<keyword evidence="1" id="KW-1133">Transmembrane helix</keyword>
<feature type="transmembrane region" description="Helical" evidence="1">
    <location>
        <begin position="49"/>
        <end position="67"/>
    </location>
</feature>
<dbReference type="PANTHER" id="PTHR34473:SF2">
    <property type="entry name" value="UPF0699 TRANSMEMBRANE PROTEIN YDBT"/>
    <property type="match status" value="1"/>
</dbReference>
<dbReference type="EMBL" id="PZJH01000005">
    <property type="protein sequence ID" value="RAK44182.1"/>
    <property type="molecule type" value="Genomic_DNA"/>
</dbReference>
<evidence type="ECO:0000313" key="4">
    <source>
        <dbReference type="Proteomes" id="UP000249808"/>
    </source>
</evidence>
<evidence type="ECO:0000256" key="1">
    <source>
        <dbReference type="SAM" id="Phobius"/>
    </source>
</evidence>
<sequence length="501" mass="57353">MDATKKSLHYSTYLSNLLKSLKSNIFPIGFGLFLIIKDGFSKEALLDNGFAILILLFTLLSAIFSMIEAKIIKYWIEDDKLMLQKGIISRTIKEIYIGKIQTMDTSAGIANQLLGGVIMHIKTAGDGIELNSIGKNDAQALSDYINQRKFQLQQGAVVQDSLIENHEEEDIIKYDEKSYETIYQLSFMDLILMSSTSASMFTVIAVVSAIYSQVNDIFNLDRYLDKLESIVGESYMMVGIIILVALLFSYIIGVFITALKYHQYTVKFDGELINIKYGLFERKNKYIAVKNIQKVTEKQSYLRKLLNKTSFVVTTTSEMKGSEDSILGDEEVLPFINRDEAYQLIQRLVPKYQFDEVNKVIPKRSIRRYFQVSWVILLIVGGIVQYYWFEYTWLIVILLMVLTLITAIIKYKNSGYIILDDQINVRNGGVFVMQTSFIKEENIIGLDVSSTPFMDRADLRSVGLGISSGSNSIQCRLDYIEQVDAANIYDWFLLKERRQYE</sequence>
<organism evidence="3 4">
    <name type="scientific">Macrococcus epidermidis</name>
    <dbReference type="NCBI Taxonomy" id="1902580"/>
    <lineage>
        <taxon>Bacteria</taxon>
        <taxon>Bacillati</taxon>
        <taxon>Bacillota</taxon>
        <taxon>Bacilli</taxon>
        <taxon>Bacillales</taxon>
        <taxon>Staphylococcaceae</taxon>
        <taxon>Macrococcus</taxon>
    </lineage>
</organism>
<dbReference type="InterPro" id="IPR005182">
    <property type="entry name" value="YdbS-like_PH"/>
</dbReference>
<gene>
    <name evidence="3" type="ORF">BHU61_10435</name>
</gene>
<name>A0A327ZPC8_9STAP</name>
<dbReference type="PIRSF" id="PIRSF026631">
    <property type="entry name" value="UCP026631"/>
    <property type="match status" value="1"/>
</dbReference>
<comment type="caution">
    <text evidence="3">The sequence shown here is derived from an EMBL/GenBank/DDBJ whole genome shotgun (WGS) entry which is preliminary data.</text>
</comment>
<dbReference type="Pfam" id="PF03703">
    <property type="entry name" value="bPH_2"/>
    <property type="match status" value="2"/>
</dbReference>
<keyword evidence="4" id="KW-1185">Reference proteome</keyword>
<reference evidence="3 4" key="1">
    <citation type="journal article" date="2018" name="Front. Microbiol.">
        <title>Description and Comparative Genomics of Macrococcus caseolyticus subsp. hominis subsp. nov., Macrococcus goetzii sp. nov., Macrococcus epidermidis sp. nov., and Macrococcus bohemicus sp. nov., Novel Macrococci From Human Clinical Material With Virulence Potential and Suspected Uptake of Foreign DNA by Natural Transformation.</title>
        <authorList>
            <person name="Maslanova I."/>
            <person name="Wertheimer Z."/>
            <person name="Sedlacek I."/>
            <person name="Svec P."/>
            <person name="Indrakova A."/>
            <person name="Kovarovic V."/>
            <person name="Schumann P."/>
            <person name="Sproer C."/>
            <person name="Kralova S."/>
            <person name="Sedo O."/>
            <person name="Kristofova L."/>
            <person name="Vrbovska V."/>
            <person name="Fuzik T."/>
            <person name="Petras P."/>
            <person name="Zdrahal Z."/>
            <person name="Ruzickova V."/>
            <person name="Doskar J."/>
            <person name="Pantucek R."/>
        </authorList>
    </citation>
    <scope>NUCLEOTIDE SEQUENCE [LARGE SCALE GENOMIC DNA]</scope>
    <source>
        <strain evidence="3 4">01/688</strain>
    </source>
</reference>
<feature type="transmembrane region" description="Helical" evidence="1">
    <location>
        <begin position="234"/>
        <end position="259"/>
    </location>
</feature>
<dbReference type="InterPro" id="IPR014529">
    <property type="entry name" value="UCP026631"/>
</dbReference>
<feature type="transmembrane region" description="Helical" evidence="1">
    <location>
        <begin position="190"/>
        <end position="214"/>
    </location>
</feature>
<dbReference type="Proteomes" id="UP000249808">
    <property type="component" value="Unassembled WGS sequence"/>
</dbReference>
<evidence type="ECO:0000259" key="2">
    <source>
        <dbReference type="Pfam" id="PF03703"/>
    </source>
</evidence>
<feature type="transmembrane region" description="Helical" evidence="1">
    <location>
        <begin position="393"/>
        <end position="411"/>
    </location>
</feature>
<accession>A0A327ZPC8</accession>
<protein>
    <recommendedName>
        <fullName evidence="2">YdbS-like PH domain-containing protein</fullName>
    </recommendedName>
</protein>
<feature type="transmembrane region" description="Helical" evidence="1">
    <location>
        <begin position="369"/>
        <end position="387"/>
    </location>
</feature>
<dbReference type="RefSeq" id="WP_111716731.1">
    <property type="nucleotide sequence ID" value="NZ_JBHSSR010000008.1"/>
</dbReference>
<feature type="transmembrane region" description="Helical" evidence="1">
    <location>
        <begin position="21"/>
        <end position="37"/>
    </location>
</feature>
<dbReference type="AlphaFoldDB" id="A0A327ZPC8"/>
<dbReference type="PANTHER" id="PTHR34473">
    <property type="entry name" value="UPF0699 TRANSMEMBRANE PROTEIN YDBS"/>
    <property type="match status" value="1"/>
</dbReference>
<feature type="domain" description="YdbS-like PH" evidence="2">
    <location>
        <begin position="72"/>
        <end position="145"/>
    </location>
</feature>
<feature type="domain" description="YdbS-like PH" evidence="2">
    <location>
        <begin position="262"/>
        <end position="346"/>
    </location>
</feature>
<evidence type="ECO:0000313" key="3">
    <source>
        <dbReference type="EMBL" id="RAK44182.1"/>
    </source>
</evidence>
<keyword evidence="1" id="KW-0812">Transmembrane</keyword>
<keyword evidence="1" id="KW-0472">Membrane</keyword>
<proteinExistence type="predicted"/>